<feature type="region of interest" description="Disordered" evidence="1">
    <location>
        <begin position="135"/>
        <end position="154"/>
    </location>
</feature>
<name>A0A8H4QNK6_9AGAR</name>
<evidence type="ECO:0000313" key="4">
    <source>
        <dbReference type="Proteomes" id="UP000521872"/>
    </source>
</evidence>
<keyword evidence="4" id="KW-1185">Reference proteome</keyword>
<dbReference type="Proteomes" id="UP000521872">
    <property type="component" value="Unassembled WGS sequence"/>
</dbReference>
<gene>
    <name evidence="3" type="ORF">D9613_007753</name>
</gene>
<evidence type="ECO:0000256" key="1">
    <source>
        <dbReference type="SAM" id="MobiDB-lite"/>
    </source>
</evidence>
<feature type="chain" id="PRO_5033988535" evidence="2">
    <location>
        <begin position="20"/>
        <end position="224"/>
    </location>
</feature>
<reference evidence="3 4" key="1">
    <citation type="submission" date="2019-12" db="EMBL/GenBank/DDBJ databases">
        <authorList>
            <person name="Floudas D."/>
            <person name="Bentzer J."/>
            <person name="Ahren D."/>
            <person name="Johansson T."/>
            <person name="Persson P."/>
            <person name="Tunlid A."/>
        </authorList>
    </citation>
    <scope>NUCLEOTIDE SEQUENCE [LARGE SCALE GENOMIC DNA]</scope>
    <source>
        <strain evidence="3 4">CBS 102.39</strain>
    </source>
</reference>
<feature type="region of interest" description="Disordered" evidence="1">
    <location>
        <begin position="183"/>
        <end position="202"/>
    </location>
</feature>
<proteinExistence type="predicted"/>
<dbReference type="EMBL" id="JAACJL010000045">
    <property type="protein sequence ID" value="KAF4614221.1"/>
    <property type="molecule type" value="Genomic_DNA"/>
</dbReference>
<dbReference type="PANTHER" id="PTHR37487">
    <property type="entry name" value="CHROMOSOME 1, WHOLE GENOME SHOTGUN SEQUENCE"/>
    <property type="match status" value="1"/>
</dbReference>
<organism evidence="3 4">
    <name type="scientific">Agrocybe pediades</name>
    <dbReference type="NCBI Taxonomy" id="84607"/>
    <lineage>
        <taxon>Eukaryota</taxon>
        <taxon>Fungi</taxon>
        <taxon>Dikarya</taxon>
        <taxon>Basidiomycota</taxon>
        <taxon>Agaricomycotina</taxon>
        <taxon>Agaricomycetes</taxon>
        <taxon>Agaricomycetidae</taxon>
        <taxon>Agaricales</taxon>
        <taxon>Agaricineae</taxon>
        <taxon>Strophariaceae</taxon>
        <taxon>Agrocybe</taxon>
    </lineage>
</organism>
<feature type="signal peptide" evidence="2">
    <location>
        <begin position="1"/>
        <end position="19"/>
    </location>
</feature>
<evidence type="ECO:0000256" key="2">
    <source>
        <dbReference type="SAM" id="SignalP"/>
    </source>
</evidence>
<evidence type="ECO:0000313" key="3">
    <source>
        <dbReference type="EMBL" id="KAF4614221.1"/>
    </source>
</evidence>
<dbReference type="PANTHER" id="PTHR37487:SF2">
    <property type="entry name" value="EXPRESSED PROTEIN"/>
    <property type="match status" value="1"/>
</dbReference>
<accession>A0A8H4QNK6</accession>
<comment type="caution">
    <text evidence="3">The sequence shown here is derived from an EMBL/GenBank/DDBJ whole genome shotgun (WGS) entry which is preliminary data.</text>
</comment>
<keyword evidence="2" id="KW-0732">Signal</keyword>
<sequence>MKHFATVAVLASAIPTIWSLTINTPTSVVQCQPQLLTWSDGTAPFYLTVIPGGQASAAPLKSFDPQNGNSMTWIVDIAGGTSVTIALKDGTGAMAYTDQVNIQTSSDSSCLNGGSNSGNTGGGITTKAADAASSMSSGSAAPSSANHAATAGSSQVSAITRTNSVGGQTTQVTQSVVRAASSSNAATSAATTGNAGSTSGAQSKYSVGGYLVAGALGLVGAAFF</sequence>
<feature type="compositionally biased region" description="Low complexity" evidence="1">
    <location>
        <begin position="135"/>
        <end position="151"/>
    </location>
</feature>
<dbReference type="AlphaFoldDB" id="A0A8H4QNK6"/>
<protein>
    <submittedName>
        <fullName evidence="3">Uncharacterized protein</fullName>
    </submittedName>
</protein>